<dbReference type="KEGG" id="gak:X907_2356"/>
<dbReference type="GO" id="GO:0005524">
    <property type="term" value="F:ATP binding"/>
    <property type="evidence" value="ECO:0007669"/>
    <property type="project" value="UniProtKB-KW"/>
</dbReference>
<dbReference type="PANTHER" id="PTHR23407:SF1">
    <property type="entry name" value="5-FORMYLTETRAHYDROFOLATE CYCLO-LIGASE"/>
    <property type="match status" value="1"/>
</dbReference>
<dbReference type="Gene3D" id="3.40.50.10420">
    <property type="entry name" value="NagB/RpiA/CoA transferase-like"/>
    <property type="match status" value="1"/>
</dbReference>
<comment type="catalytic activity">
    <reaction evidence="4">
        <text>(6S)-5-formyl-5,6,7,8-tetrahydrofolate + ATP = (6R)-5,10-methenyltetrahydrofolate + ADP + phosphate</text>
        <dbReference type="Rhea" id="RHEA:10488"/>
        <dbReference type="ChEBI" id="CHEBI:30616"/>
        <dbReference type="ChEBI" id="CHEBI:43474"/>
        <dbReference type="ChEBI" id="CHEBI:57455"/>
        <dbReference type="ChEBI" id="CHEBI:57457"/>
        <dbReference type="ChEBI" id="CHEBI:456216"/>
        <dbReference type="EC" id="6.3.3.2"/>
    </reaction>
</comment>
<dbReference type="EC" id="6.3.3.2" evidence="4"/>
<dbReference type="GO" id="GO:0009396">
    <property type="term" value="P:folic acid-containing compound biosynthetic process"/>
    <property type="evidence" value="ECO:0007669"/>
    <property type="project" value="TreeGrafter"/>
</dbReference>
<dbReference type="GO" id="GO:0046872">
    <property type="term" value="F:metal ion binding"/>
    <property type="evidence" value="ECO:0007669"/>
    <property type="project" value="UniProtKB-KW"/>
</dbReference>
<dbReference type="InterPro" id="IPR002698">
    <property type="entry name" value="FTHF_cligase"/>
</dbReference>
<name>A0A3T0EC48_9PROT</name>
<dbReference type="GO" id="GO:0035999">
    <property type="term" value="P:tetrahydrofolate interconversion"/>
    <property type="evidence" value="ECO:0007669"/>
    <property type="project" value="TreeGrafter"/>
</dbReference>
<keyword evidence="5" id="KW-0436">Ligase</keyword>
<dbReference type="AlphaFoldDB" id="A0A3T0EC48"/>
<reference evidence="5 6" key="1">
    <citation type="submission" date="2016-12" db="EMBL/GenBank/DDBJ databases">
        <title>The genome of dimorphic prosthecate Glycocaulis alkaliphilus 6b-8t, isolated from crude oil dictates its adaptability in petroleum environments.</title>
        <authorList>
            <person name="Wu X.-L."/>
            <person name="Geng S."/>
        </authorList>
    </citation>
    <scope>NUCLEOTIDE SEQUENCE [LARGE SCALE GENOMIC DNA]</scope>
    <source>
        <strain evidence="5 6">6B-8</strain>
    </source>
</reference>
<protein>
    <recommendedName>
        <fullName evidence="4">5-formyltetrahydrofolate cyclo-ligase</fullName>
        <ecNumber evidence="4">6.3.3.2</ecNumber>
    </recommendedName>
</protein>
<keyword evidence="3 4" id="KW-0067">ATP-binding</keyword>
<keyword evidence="4" id="KW-0479">Metal-binding</keyword>
<keyword evidence="4" id="KW-0460">Magnesium</keyword>
<evidence type="ECO:0000313" key="6">
    <source>
        <dbReference type="Proteomes" id="UP000286954"/>
    </source>
</evidence>
<dbReference type="InterPro" id="IPR024185">
    <property type="entry name" value="FTHF_cligase-like_sf"/>
</dbReference>
<evidence type="ECO:0000256" key="3">
    <source>
        <dbReference type="ARBA" id="ARBA00022840"/>
    </source>
</evidence>
<accession>A0A3T0EC48</accession>
<dbReference type="Proteomes" id="UP000286954">
    <property type="component" value="Chromosome"/>
</dbReference>
<sequence length="204" mass="22564">MLSGWQKNRLRRKALARRTALAKAQGDAGHALASHFPDAAWPAVNAVVAGYWPVRGEIDPRPLMETFMLEQSQLALPVVVAKDAPLQFRAWHPDDTLEAGAFGIDVPGPKRPVLTPSLLLVPLVAFDTRCHRIGYGAGFYDRTLEALRTSGPVLAVGLAYEGQRVAKCRQGAMMWHWTMWSLRRAVTGQSDSADLTGRHWRSRS</sequence>
<dbReference type="GO" id="GO:0030272">
    <property type="term" value="F:5-formyltetrahydrofolate cyclo-ligase activity"/>
    <property type="evidence" value="ECO:0007669"/>
    <property type="project" value="UniProtKB-EC"/>
</dbReference>
<dbReference type="PANTHER" id="PTHR23407">
    <property type="entry name" value="ATPASE INHIBITOR/5-FORMYLTETRAHYDROFOLATE CYCLO-LIGASE"/>
    <property type="match status" value="1"/>
</dbReference>
<gene>
    <name evidence="5" type="ORF">X907_2356</name>
</gene>
<dbReference type="RefSeq" id="WP_233352330.1">
    <property type="nucleotide sequence ID" value="NZ_CP018911.1"/>
</dbReference>
<comment type="cofactor">
    <cofactor evidence="4">
        <name>Mg(2+)</name>
        <dbReference type="ChEBI" id="CHEBI:18420"/>
    </cofactor>
</comment>
<dbReference type="SUPFAM" id="SSF100950">
    <property type="entry name" value="NagB/RpiA/CoA transferase-like"/>
    <property type="match status" value="1"/>
</dbReference>
<keyword evidence="6" id="KW-1185">Reference proteome</keyword>
<dbReference type="NCBIfam" id="TIGR02727">
    <property type="entry name" value="MTHFS_bact"/>
    <property type="match status" value="1"/>
</dbReference>
<dbReference type="Pfam" id="PF01812">
    <property type="entry name" value="5-FTHF_cyc-lig"/>
    <property type="match status" value="1"/>
</dbReference>
<evidence type="ECO:0000256" key="4">
    <source>
        <dbReference type="RuleBase" id="RU361279"/>
    </source>
</evidence>
<proteinExistence type="inferred from homology"/>
<dbReference type="EMBL" id="CP018911">
    <property type="protein sequence ID" value="AZU04871.1"/>
    <property type="molecule type" value="Genomic_DNA"/>
</dbReference>
<evidence type="ECO:0000313" key="5">
    <source>
        <dbReference type="EMBL" id="AZU04871.1"/>
    </source>
</evidence>
<evidence type="ECO:0000256" key="2">
    <source>
        <dbReference type="ARBA" id="ARBA00022741"/>
    </source>
</evidence>
<evidence type="ECO:0000256" key="1">
    <source>
        <dbReference type="ARBA" id="ARBA00010638"/>
    </source>
</evidence>
<dbReference type="InterPro" id="IPR037171">
    <property type="entry name" value="NagB/RpiA_transferase-like"/>
</dbReference>
<keyword evidence="2 4" id="KW-0547">Nucleotide-binding</keyword>
<organism evidence="5 6">
    <name type="scientific">Glycocaulis alkaliphilus</name>
    <dbReference type="NCBI Taxonomy" id="1434191"/>
    <lineage>
        <taxon>Bacteria</taxon>
        <taxon>Pseudomonadati</taxon>
        <taxon>Pseudomonadota</taxon>
        <taxon>Alphaproteobacteria</taxon>
        <taxon>Maricaulales</taxon>
        <taxon>Maricaulaceae</taxon>
        <taxon>Glycocaulis</taxon>
    </lineage>
</organism>
<comment type="similarity">
    <text evidence="1 4">Belongs to the 5-formyltetrahydrofolate cyclo-ligase family.</text>
</comment>